<keyword evidence="2" id="KW-1003">Cell membrane</keyword>
<accession>A0ABS6E643</accession>
<dbReference type="RefSeq" id="WP_216518723.1">
    <property type="nucleotide sequence ID" value="NZ_JAHLPM010000006.1"/>
</dbReference>
<keyword evidence="8" id="KW-1185">Reference proteome</keyword>
<dbReference type="PANTHER" id="PTHR32196">
    <property type="entry name" value="ABC TRANSPORTER PERMEASE PROTEIN YPHD-RELATED-RELATED"/>
    <property type="match status" value="1"/>
</dbReference>
<feature type="transmembrane region" description="Helical" evidence="6">
    <location>
        <begin position="58"/>
        <end position="80"/>
    </location>
</feature>
<comment type="subcellular location">
    <subcellularLocation>
        <location evidence="1">Cell membrane</location>
        <topology evidence="1">Multi-pass membrane protein</topology>
    </subcellularLocation>
</comment>
<evidence type="ECO:0000256" key="3">
    <source>
        <dbReference type="ARBA" id="ARBA00022692"/>
    </source>
</evidence>
<feature type="transmembrane region" description="Helical" evidence="6">
    <location>
        <begin position="257"/>
        <end position="278"/>
    </location>
</feature>
<keyword evidence="5 6" id="KW-0472">Membrane</keyword>
<sequence length="298" mass="32140">MKDFLVGVLGQGFIISIMVMGVYITNRFLNFPDLSIDGTFTLGASISAILISKGVSPMVSLVIAIIGGFLAGSITGLLNVKLKIKDILSGILVMIGLYSINLRIMGKANLPLLNERTIFTQGNNLITALVFVFIVALLFTIFFKTKMGYMIKGVGDNEKMIISLGIDTDKVKILALAFSNGLVALAGGLMAQYQGFSDINMGTGTIIIGLASIVIGQTLFRKVKFLRESTLIILGTIIYRMSISLSLIAGFNPSDLKLISCIIVVLALALGNKNIIFLNKKMSFNFTKPISSYDSTRV</sequence>
<evidence type="ECO:0000256" key="1">
    <source>
        <dbReference type="ARBA" id="ARBA00004651"/>
    </source>
</evidence>
<evidence type="ECO:0000256" key="2">
    <source>
        <dbReference type="ARBA" id="ARBA00022475"/>
    </source>
</evidence>
<feature type="transmembrane region" description="Helical" evidence="6">
    <location>
        <begin position="125"/>
        <end position="143"/>
    </location>
</feature>
<dbReference type="EMBL" id="JAHLPM010000006">
    <property type="protein sequence ID" value="MBU5438006.1"/>
    <property type="molecule type" value="Genomic_DNA"/>
</dbReference>
<evidence type="ECO:0000313" key="7">
    <source>
        <dbReference type="EMBL" id="MBU5438006.1"/>
    </source>
</evidence>
<dbReference type="Proteomes" id="UP000749471">
    <property type="component" value="Unassembled WGS sequence"/>
</dbReference>
<evidence type="ECO:0000256" key="5">
    <source>
        <dbReference type="ARBA" id="ARBA00023136"/>
    </source>
</evidence>
<feature type="transmembrane region" description="Helical" evidence="6">
    <location>
        <begin position="173"/>
        <end position="193"/>
    </location>
</feature>
<dbReference type="InterPro" id="IPR001851">
    <property type="entry name" value="ABC_transp_permease"/>
</dbReference>
<keyword evidence="4 6" id="KW-1133">Transmembrane helix</keyword>
<feature type="transmembrane region" description="Helical" evidence="6">
    <location>
        <begin position="231"/>
        <end position="251"/>
    </location>
</feature>
<gene>
    <name evidence="7" type="ORF">KQI42_08305</name>
</gene>
<reference evidence="7 8" key="1">
    <citation type="submission" date="2021-06" db="EMBL/GenBank/DDBJ databases">
        <authorList>
            <person name="Sun Q."/>
            <person name="Li D."/>
        </authorList>
    </citation>
    <scope>NUCLEOTIDE SEQUENCE [LARGE SCALE GENOMIC DNA]</scope>
    <source>
        <strain evidence="7 8">MSJ-40</strain>
    </source>
</reference>
<protein>
    <submittedName>
        <fullName evidence="7">ABC transporter permease</fullName>
    </submittedName>
</protein>
<proteinExistence type="predicted"/>
<dbReference type="CDD" id="cd06574">
    <property type="entry name" value="TM_PBP1_branched-chain-AA_like"/>
    <property type="match status" value="1"/>
</dbReference>
<dbReference type="Pfam" id="PF02653">
    <property type="entry name" value="BPD_transp_2"/>
    <property type="match status" value="1"/>
</dbReference>
<feature type="transmembrane region" description="Helical" evidence="6">
    <location>
        <begin position="199"/>
        <end position="219"/>
    </location>
</feature>
<feature type="transmembrane region" description="Helical" evidence="6">
    <location>
        <begin position="6"/>
        <end position="25"/>
    </location>
</feature>
<organism evidence="7 8">
    <name type="scientific">Tissierella simiarum</name>
    <dbReference type="NCBI Taxonomy" id="2841534"/>
    <lineage>
        <taxon>Bacteria</taxon>
        <taxon>Bacillati</taxon>
        <taxon>Bacillota</taxon>
        <taxon>Tissierellia</taxon>
        <taxon>Tissierellales</taxon>
        <taxon>Tissierellaceae</taxon>
        <taxon>Tissierella</taxon>
    </lineage>
</organism>
<feature type="transmembrane region" description="Helical" evidence="6">
    <location>
        <begin position="87"/>
        <end position="105"/>
    </location>
</feature>
<dbReference type="PANTHER" id="PTHR32196:SF69">
    <property type="entry name" value="BRANCHED-CHAIN AMINO ACID TRANSPORT SYSTEM, PERMEASE PROTEIN"/>
    <property type="match status" value="1"/>
</dbReference>
<evidence type="ECO:0000313" key="8">
    <source>
        <dbReference type="Proteomes" id="UP000749471"/>
    </source>
</evidence>
<evidence type="ECO:0000256" key="4">
    <source>
        <dbReference type="ARBA" id="ARBA00022989"/>
    </source>
</evidence>
<evidence type="ECO:0000256" key="6">
    <source>
        <dbReference type="SAM" id="Phobius"/>
    </source>
</evidence>
<comment type="caution">
    <text evidence="7">The sequence shown here is derived from an EMBL/GenBank/DDBJ whole genome shotgun (WGS) entry which is preliminary data.</text>
</comment>
<keyword evidence="3 6" id="KW-0812">Transmembrane</keyword>
<name>A0ABS6E643_9FIRM</name>